<protein>
    <submittedName>
        <fullName evidence="1">Uncharacterized protein</fullName>
    </submittedName>
</protein>
<dbReference type="EMBL" id="BSFP01000113">
    <property type="protein sequence ID" value="GLL07818.1"/>
    <property type="molecule type" value="Genomic_DNA"/>
</dbReference>
<keyword evidence="2" id="KW-1185">Reference proteome</keyword>
<comment type="caution">
    <text evidence="1">The sequence shown here is derived from an EMBL/GenBank/DDBJ whole genome shotgun (WGS) entry which is preliminary data.</text>
</comment>
<dbReference type="SUPFAM" id="SSF52540">
    <property type="entry name" value="P-loop containing nucleoside triphosphate hydrolases"/>
    <property type="match status" value="1"/>
</dbReference>
<evidence type="ECO:0000313" key="2">
    <source>
        <dbReference type="Proteomes" id="UP001143480"/>
    </source>
</evidence>
<dbReference type="InterPro" id="IPR027417">
    <property type="entry name" value="P-loop_NTPase"/>
</dbReference>
<dbReference type="Gene3D" id="3.40.50.300">
    <property type="entry name" value="P-loop containing nucleotide triphosphate hydrolases"/>
    <property type="match status" value="1"/>
</dbReference>
<name>A0A9W6KV23_9ACTN</name>
<reference evidence="1" key="1">
    <citation type="journal article" date="2014" name="Int. J. Syst. Evol. Microbiol.">
        <title>Complete genome sequence of Corynebacterium casei LMG S-19264T (=DSM 44701T), isolated from a smear-ripened cheese.</title>
        <authorList>
            <consortium name="US DOE Joint Genome Institute (JGI-PGF)"/>
            <person name="Walter F."/>
            <person name="Albersmeier A."/>
            <person name="Kalinowski J."/>
            <person name="Ruckert C."/>
        </authorList>
    </citation>
    <scope>NUCLEOTIDE SEQUENCE</scope>
    <source>
        <strain evidence="1">VKM Ac-1321</strain>
    </source>
</reference>
<dbReference type="RefSeq" id="WP_223103289.1">
    <property type="nucleotide sequence ID" value="NZ_BAAAXA010000001.1"/>
</dbReference>
<gene>
    <name evidence="1" type="ORF">GCM10017581_095760</name>
</gene>
<accession>A0A9W6KV23</accession>
<reference evidence="1" key="2">
    <citation type="submission" date="2023-01" db="EMBL/GenBank/DDBJ databases">
        <authorList>
            <person name="Sun Q."/>
            <person name="Evtushenko L."/>
        </authorList>
    </citation>
    <scope>NUCLEOTIDE SEQUENCE</scope>
    <source>
        <strain evidence="1">VKM Ac-1321</strain>
    </source>
</reference>
<dbReference type="Proteomes" id="UP001143480">
    <property type="component" value="Unassembled WGS sequence"/>
</dbReference>
<evidence type="ECO:0000313" key="1">
    <source>
        <dbReference type="EMBL" id="GLL07818.1"/>
    </source>
</evidence>
<sequence>MNVASPSRLLGRVLCPICLQWIHWSKAQRVEVDMETQQHRPFRPRGADETKEAFAERRLGAQRSCTLMRDGMATTHYLPDRYGDYGDPIVIGLVGHRAAGKTLLLAAMVEALRNNLELADLGLRVERLDEAIEHNYMTRYVEPFCHRREQLPLTQISPIAFSYVAKVYSAHARRDFAVAFFDVAGEQLRRRRSGDRFLDTSFLSAVNALIFVIDPEKALPSALGEPATVYGDPAFNAVMDRLVEVRGEKGTQFLPIPAAMVVAKSDLLAPRRPEVAKWLDRDDNTRLQTVAEESEEVYEFLANNGAERFLPPVNRVSDVSLHYASAAGVAPRDGHFPAEGFGPRRVLRPLLSLFAMTGVLDRAVLGDR</sequence>
<proteinExistence type="predicted"/>
<organism evidence="1 2">
    <name type="scientific">Dactylosporangium matsuzakiense</name>
    <dbReference type="NCBI Taxonomy" id="53360"/>
    <lineage>
        <taxon>Bacteria</taxon>
        <taxon>Bacillati</taxon>
        <taxon>Actinomycetota</taxon>
        <taxon>Actinomycetes</taxon>
        <taxon>Micromonosporales</taxon>
        <taxon>Micromonosporaceae</taxon>
        <taxon>Dactylosporangium</taxon>
    </lineage>
</organism>
<dbReference type="AlphaFoldDB" id="A0A9W6KV23"/>